<dbReference type="RefSeq" id="WP_072335627.1">
    <property type="nucleotide sequence ID" value="NZ_LT630450.1"/>
</dbReference>
<dbReference type="KEGG" id="dpg:DESPIGER_1793"/>
<evidence type="ECO:0000313" key="3">
    <source>
        <dbReference type="Proteomes" id="UP000186323"/>
    </source>
</evidence>
<organism evidence="2 3">
    <name type="scientific">Desulfovibrio piger</name>
    <dbReference type="NCBI Taxonomy" id="901"/>
    <lineage>
        <taxon>Bacteria</taxon>
        <taxon>Pseudomonadati</taxon>
        <taxon>Thermodesulfobacteriota</taxon>
        <taxon>Desulfovibrionia</taxon>
        <taxon>Desulfovibrionales</taxon>
        <taxon>Desulfovibrionaceae</taxon>
        <taxon>Desulfovibrio</taxon>
    </lineage>
</organism>
<name>A0A1K1LFX7_9BACT</name>
<proteinExistence type="predicted"/>
<evidence type="ECO:0000259" key="1">
    <source>
        <dbReference type="Pfam" id="PF20335"/>
    </source>
</evidence>
<reference evidence="3" key="1">
    <citation type="submission" date="2016-10" db="EMBL/GenBank/DDBJ databases">
        <authorList>
            <person name="Wegmann U."/>
        </authorList>
    </citation>
    <scope>NUCLEOTIDE SEQUENCE [LARGE SCALE GENOMIC DNA]</scope>
</reference>
<protein>
    <recommendedName>
        <fullName evidence="1">DUF6630 domain-containing protein</fullName>
    </recommendedName>
</protein>
<dbReference type="AlphaFoldDB" id="A0A1K1LFX7"/>
<dbReference type="Proteomes" id="UP000186323">
    <property type="component" value="Chromosome I"/>
</dbReference>
<feature type="domain" description="DUF6630" evidence="1">
    <location>
        <begin position="325"/>
        <end position="476"/>
    </location>
</feature>
<sequence>MKKEPERKIPYGKCRKGFYVLAAGAESEGMAAKVAAIREHLECVGPIRSGVYRMLAVFGPDDAAGEPFLRVSGRHFKNGLAGCMPRSPRMPVILEGTRIPGYARPGGWTQAGSGSMGMGMDERPRYERRSGGECVPEECDTYLPCAESLAACFSRSPFFKKQSCIRKRAMHIYYTTRGLRGRPYHSDIINTDLFAFFQGKRLRTIPSAETLRAVNAFPQCDIDMGEDTDSEYVCEKGTFYIPKSICMGEVVNAGWAVDYYFVVRCDDAVELRHVRWDCPWYETVGRDTEVTDPAVIAKMERTLAMLLDANKPRIPKPVPISRPALLTFLTLLGVADAEALADKIHAAATTPAQCAALCEEFGMEEVYTGWHVTLMRLALRDRKRLDWVDWKEAPEEVFASLCCLLPPGAKEHLPPCDDEDAYPEEVLRACSPVLHDRYGLTILLWDTGGDEYVFMVVPSGKVAEAFAAASELGIPLQRVEDLFKQV</sequence>
<dbReference type="EMBL" id="LT630450">
    <property type="protein sequence ID" value="SFV73623.1"/>
    <property type="molecule type" value="Genomic_DNA"/>
</dbReference>
<accession>A0A1K1LFX7</accession>
<keyword evidence="3" id="KW-1185">Reference proteome</keyword>
<dbReference type="InterPro" id="IPR046582">
    <property type="entry name" value="DUF6630"/>
</dbReference>
<gene>
    <name evidence="2" type="ORF">DESPIGER_1793</name>
</gene>
<evidence type="ECO:0000313" key="2">
    <source>
        <dbReference type="EMBL" id="SFV73623.1"/>
    </source>
</evidence>
<dbReference type="Pfam" id="PF20335">
    <property type="entry name" value="DUF6630"/>
    <property type="match status" value="1"/>
</dbReference>